<protein>
    <submittedName>
        <fullName evidence="3">Uncharacterized protein</fullName>
    </submittedName>
</protein>
<keyword evidence="2" id="KW-0732">Signal</keyword>
<feature type="compositionally biased region" description="Low complexity" evidence="1">
    <location>
        <begin position="206"/>
        <end position="223"/>
    </location>
</feature>
<organism evidence="3 4">
    <name type="scientific">Tranquillimonas alkanivorans</name>
    <dbReference type="NCBI Taxonomy" id="441119"/>
    <lineage>
        <taxon>Bacteria</taxon>
        <taxon>Pseudomonadati</taxon>
        <taxon>Pseudomonadota</taxon>
        <taxon>Alphaproteobacteria</taxon>
        <taxon>Rhodobacterales</taxon>
        <taxon>Roseobacteraceae</taxon>
        <taxon>Tranquillimonas</taxon>
    </lineage>
</organism>
<proteinExistence type="predicted"/>
<evidence type="ECO:0000256" key="2">
    <source>
        <dbReference type="SAM" id="SignalP"/>
    </source>
</evidence>
<accession>A0A1I5NT16</accession>
<evidence type="ECO:0000256" key="1">
    <source>
        <dbReference type="SAM" id="MobiDB-lite"/>
    </source>
</evidence>
<name>A0A1I5NT16_9RHOB</name>
<evidence type="ECO:0000313" key="3">
    <source>
        <dbReference type="EMBL" id="SFP24934.1"/>
    </source>
</evidence>
<dbReference type="AlphaFoldDB" id="A0A1I5NT16"/>
<dbReference type="Gene3D" id="1.10.8.1040">
    <property type="match status" value="1"/>
</dbReference>
<sequence>MTDTRLLQATALALTLAAGAATAQEATQAAPTEGADTQAPTETQQAQPADALVATVGDAEIMTSDVRAAIGALPAQMRSQPPEMLVPFAIEQLVLRELIYQAAQAENLGEDPEVVALVEEAGQAAEQDAMVQVWLQRELDAAVTDETVQQTYDQLQTGSDAELPPLEELRPQIEQQLRRQTVEDLRTGLQDDVRVMFYGPDGQPLAAEPAATGGGDTADQNGADAGGADQGGAEMDGDTTGRSQ</sequence>
<reference evidence="3 4" key="1">
    <citation type="submission" date="2016-10" db="EMBL/GenBank/DDBJ databases">
        <authorList>
            <person name="de Groot N.N."/>
        </authorList>
    </citation>
    <scope>NUCLEOTIDE SEQUENCE [LARGE SCALE GENOMIC DNA]</scope>
    <source>
        <strain evidence="3 4">DSM 19547</strain>
    </source>
</reference>
<gene>
    <name evidence="3" type="ORF">SAMN04488047_10467</name>
</gene>
<feature type="region of interest" description="Disordered" evidence="1">
    <location>
        <begin position="25"/>
        <end position="49"/>
    </location>
</feature>
<feature type="region of interest" description="Disordered" evidence="1">
    <location>
        <begin position="199"/>
        <end position="244"/>
    </location>
</feature>
<feature type="chain" id="PRO_5011699549" evidence="2">
    <location>
        <begin position="24"/>
        <end position="244"/>
    </location>
</feature>
<evidence type="ECO:0000313" key="4">
    <source>
        <dbReference type="Proteomes" id="UP000199356"/>
    </source>
</evidence>
<dbReference type="SUPFAM" id="SSF109998">
    <property type="entry name" value="Triger factor/SurA peptide-binding domain-like"/>
    <property type="match status" value="1"/>
</dbReference>
<dbReference type="RefSeq" id="WP_093419658.1">
    <property type="nucleotide sequence ID" value="NZ_FOXA01000004.1"/>
</dbReference>
<keyword evidence="4" id="KW-1185">Reference proteome</keyword>
<feature type="signal peptide" evidence="2">
    <location>
        <begin position="1"/>
        <end position="23"/>
    </location>
</feature>
<dbReference type="EMBL" id="FOXA01000004">
    <property type="protein sequence ID" value="SFP24934.1"/>
    <property type="molecule type" value="Genomic_DNA"/>
</dbReference>
<dbReference type="InterPro" id="IPR027304">
    <property type="entry name" value="Trigger_fact/SurA_dom_sf"/>
</dbReference>
<dbReference type="Proteomes" id="UP000199356">
    <property type="component" value="Unassembled WGS sequence"/>
</dbReference>
<dbReference type="OrthoDB" id="7872488at2"/>
<dbReference type="STRING" id="441119.SAMN04488047_10467"/>